<dbReference type="Proteomes" id="UP000304953">
    <property type="component" value="Unassembled WGS sequence"/>
</dbReference>
<keyword evidence="2" id="KW-1185">Reference proteome</keyword>
<comment type="caution">
    <text evidence="1">The sequence shown here is derived from an EMBL/GenBank/DDBJ whole genome shotgun (WGS) entry which is preliminary data.</text>
</comment>
<organism evidence="1 2">
    <name type="scientific">Petralouisia muris</name>
    <dbReference type="NCBI Taxonomy" id="3032872"/>
    <lineage>
        <taxon>Bacteria</taxon>
        <taxon>Bacillati</taxon>
        <taxon>Bacillota</taxon>
        <taxon>Clostridia</taxon>
        <taxon>Lachnospirales</taxon>
        <taxon>Lachnospiraceae</taxon>
        <taxon>Petralouisia</taxon>
    </lineage>
</organism>
<accession>A0AC61RYN2</accession>
<sequence length="313" mass="36310">MILSVSRRTDIPNYYSEWFLKRIKEGFLYVRNPMSPHQISRIMLSPDVVDCIVFWTKNPQPMLHRLEELSAYQYYFQFTLTGFGKDIESNVPHKKECMIPVFQKLSGKIGREKVVWRYDPIIFTDRYTPEYHLKAFAQIAGELKGCTSKCVISFVDLYGKNQKRMKSLHTFSLTEQELLAFAAELAAVAKKNGMKTAACAEQMDLSSCGIERNCCIDKELIEQITGYRIHGKKDRNQRKECGCLESVEVGTYNTCRNECIYCYANYSPKSVLENCRFYDVNSPILCGRITENDKITDRKMNACKEEQLSIDWE</sequence>
<evidence type="ECO:0000313" key="1">
    <source>
        <dbReference type="EMBL" id="TGY97202.1"/>
    </source>
</evidence>
<evidence type="ECO:0000313" key="2">
    <source>
        <dbReference type="Proteomes" id="UP000304953"/>
    </source>
</evidence>
<name>A0AC61RYN2_9FIRM</name>
<protein>
    <submittedName>
        <fullName evidence="1">DUF1848 domain-containing protein</fullName>
    </submittedName>
</protein>
<proteinExistence type="predicted"/>
<gene>
    <name evidence="1" type="ORF">E5329_05885</name>
</gene>
<dbReference type="EMBL" id="SRYA01000009">
    <property type="protein sequence ID" value="TGY97202.1"/>
    <property type="molecule type" value="Genomic_DNA"/>
</dbReference>
<reference evidence="1" key="1">
    <citation type="submission" date="2019-04" db="EMBL/GenBank/DDBJ databases">
        <title>Microbes associate with the intestines of laboratory mice.</title>
        <authorList>
            <person name="Navarre W."/>
            <person name="Wong E."/>
            <person name="Huang K."/>
            <person name="Tropini C."/>
            <person name="Ng K."/>
            <person name="Yu B."/>
        </authorList>
    </citation>
    <scope>NUCLEOTIDE SEQUENCE</scope>
    <source>
        <strain evidence="1">NM01_1-7b</strain>
    </source>
</reference>